<accession>A0A976N2L7</accession>
<protein>
    <submittedName>
        <fullName evidence="1">Internal scaffolding protein</fullName>
    </submittedName>
</protein>
<reference evidence="1" key="1">
    <citation type="submission" date="2022-02" db="EMBL/GenBank/DDBJ databases">
        <title>Towards deciphering the DNA virus diversity associated with rodent species in the families Cricetidae and Heteromyidae.</title>
        <authorList>
            <person name="Lund M."/>
            <person name="Larsen B.B."/>
            <person name="Gryseels S."/>
            <person name="Kraberger S."/>
            <person name="Rowsey D.M."/>
            <person name="Steger L."/>
            <person name="Yule K.M."/>
            <person name="Upham N.S."/>
            <person name="Worobey M."/>
            <person name="Van Doorslaer K."/>
            <person name="Varsani A."/>
        </authorList>
    </citation>
    <scope>NUCLEOTIDE SEQUENCE</scope>
    <source>
        <strain evidence="1">NeonRodF8_61</strain>
    </source>
</reference>
<evidence type="ECO:0000313" key="1">
    <source>
        <dbReference type="EMBL" id="UPW41540.1"/>
    </source>
</evidence>
<dbReference type="InterPro" id="IPR014131">
    <property type="entry name" value="Chlamydia_phage_Vp3"/>
</dbReference>
<dbReference type="EMBL" id="OM869624">
    <property type="protein sequence ID" value="UPW41540.1"/>
    <property type="molecule type" value="Genomic_DNA"/>
</dbReference>
<sequence length="146" mass="16453">MTRFITPYADTFKTQKNFFLPSMTQQQFKEESNINNIIDRYKATGYLTDPLNPSTRKPIYGDFSEIPSYQEVCNVIAAANEAFDALPAALRKRFNNDPQELLDFLNDEANTDEAIALGLVDKDEPVLTTIDVEPVIPQASQNKDGD</sequence>
<dbReference type="Pfam" id="PF09675">
    <property type="entry name" value="Chlamy_scaf"/>
    <property type="match status" value="1"/>
</dbReference>
<name>A0A976N2L7_9VIRU</name>
<proteinExistence type="predicted"/>
<organism evidence="1">
    <name type="scientific">Peromfec virus RodF8_61</name>
    <dbReference type="NCBI Taxonomy" id="2929387"/>
    <lineage>
        <taxon>Viruses</taxon>
        <taxon>Monodnaviria</taxon>
        <taxon>Sangervirae</taxon>
        <taxon>Phixviricota</taxon>
        <taxon>Malgrandaviricetes</taxon>
        <taxon>Petitvirales</taxon>
        <taxon>Microviridae</taxon>
    </lineage>
</organism>